<organism evidence="2 3">
    <name type="scientific">Oopsacas minuta</name>
    <dbReference type="NCBI Taxonomy" id="111878"/>
    <lineage>
        <taxon>Eukaryota</taxon>
        <taxon>Metazoa</taxon>
        <taxon>Porifera</taxon>
        <taxon>Hexactinellida</taxon>
        <taxon>Hexasterophora</taxon>
        <taxon>Lyssacinosida</taxon>
        <taxon>Leucopsacidae</taxon>
        <taxon>Oopsacas</taxon>
    </lineage>
</organism>
<gene>
    <name evidence="2" type="ORF">LOD99_11674</name>
</gene>
<feature type="transmembrane region" description="Helical" evidence="1">
    <location>
        <begin position="46"/>
        <end position="66"/>
    </location>
</feature>
<keyword evidence="1" id="KW-1133">Transmembrane helix</keyword>
<comment type="caution">
    <text evidence="2">The sequence shown here is derived from an EMBL/GenBank/DDBJ whole genome shotgun (WGS) entry which is preliminary data.</text>
</comment>
<feature type="transmembrane region" description="Helical" evidence="1">
    <location>
        <begin position="361"/>
        <end position="388"/>
    </location>
</feature>
<feature type="transmembrane region" description="Helical" evidence="1">
    <location>
        <begin position="98"/>
        <end position="123"/>
    </location>
</feature>
<evidence type="ECO:0000313" key="3">
    <source>
        <dbReference type="Proteomes" id="UP001165289"/>
    </source>
</evidence>
<keyword evidence="1" id="KW-0812">Transmembrane</keyword>
<dbReference type="Proteomes" id="UP001165289">
    <property type="component" value="Unassembled WGS sequence"/>
</dbReference>
<feature type="transmembrane region" description="Helical" evidence="1">
    <location>
        <begin position="6"/>
        <end position="25"/>
    </location>
</feature>
<dbReference type="EMBL" id="JAKMXF010000321">
    <property type="protein sequence ID" value="KAI6649308.1"/>
    <property type="molecule type" value="Genomic_DNA"/>
</dbReference>
<sequence>MRIGQALIFVLFTAQVVFQFVLFWIDENVRNSRNSTSLNNDIIGEVLFVTDLIDSLISLGSCYFIFVNSDIFKRITFRIPLAPSTKDELSFPASKNKIFSGIAIFFAYLIIIILPFLMACIIFSKFKSLSWVNTYIEIFPLELETKNPTNHDNEEHNLWYKYLTYIITIHWHLSPVFACITVRYICEELQYQVKIAVMQSKDFIKAGNMENWSLKIQRPILAYYELTSRVKEYSKVVHYVATINIIAVFLILTSLFTSYVGSDNIGFTQKLAEIGKTNDRLDVLIAFRTPFIYMYQFISVWLMSDAIIALNTKLEKFSDSVLSEDENAITHFVIEEGMDKFKNDMKLELSMISASKERFEIAFLGDYSISVFNTIIPFGVGALLNFIIRTIDAMRFLNFDN</sequence>
<reference evidence="2 3" key="1">
    <citation type="journal article" date="2023" name="BMC Biol.">
        <title>The compact genome of the sponge Oopsacas minuta (Hexactinellida) is lacking key metazoan core genes.</title>
        <authorList>
            <person name="Santini S."/>
            <person name="Schenkelaars Q."/>
            <person name="Jourda C."/>
            <person name="Duchesne M."/>
            <person name="Belahbib H."/>
            <person name="Rocher C."/>
            <person name="Selva M."/>
            <person name="Riesgo A."/>
            <person name="Vervoort M."/>
            <person name="Leys S.P."/>
            <person name="Kodjabachian L."/>
            <person name="Le Bivic A."/>
            <person name="Borchiellini C."/>
            <person name="Claverie J.M."/>
            <person name="Renard E."/>
        </authorList>
    </citation>
    <scope>NUCLEOTIDE SEQUENCE [LARGE SCALE GENOMIC DNA]</scope>
    <source>
        <strain evidence="2">SPO-2</strain>
    </source>
</reference>
<feature type="transmembrane region" description="Helical" evidence="1">
    <location>
        <begin position="291"/>
        <end position="310"/>
    </location>
</feature>
<keyword evidence="1" id="KW-0472">Membrane</keyword>
<name>A0AAV7JKG3_9METZ</name>
<evidence type="ECO:0008006" key="4">
    <source>
        <dbReference type="Google" id="ProtNLM"/>
    </source>
</evidence>
<protein>
    <recommendedName>
        <fullName evidence="4">Gustatory receptor</fullName>
    </recommendedName>
</protein>
<keyword evidence="3" id="KW-1185">Reference proteome</keyword>
<proteinExistence type="predicted"/>
<feature type="transmembrane region" description="Helical" evidence="1">
    <location>
        <begin position="236"/>
        <end position="260"/>
    </location>
</feature>
<dbReference type="AlphaFoldDB" id="A0AAV7JKG3"/>
<accession>A0AAV7JKG3</accession>
<evidence type="ECO:0000313" key="2">
    <source>
        <dbReference type="EMBL" id="KAI6649308.1"/>
    </source>
</evidence>
<evidence type="ECO:0000256" key="1">
    <source>
        <dbReference type="SAM" id="Phobius"/>
    </source>
</evidence>